<reference evidence="2 3" key="1">
    <citation type="submission" date="2024-03" db="EMBL/GenBank/DDBJ databases">
        <title>Novel Streptomyces species of biotechnological and ecological value are a feature of Machair soil.</title>
        <authorList>
            <person name="Prole J.R."/>
            <person name="Goodfellow M."/>
            <person name="Allenby N."/>
            <person name="Ward A.C."/>
        </authorList>
    </citation>
    <scope>NUCLEOTIDE SEQUENCE [LARGE SCALE GENOMIC DNA]</scope>
    <source>
        <strain evidence="2 3">MS1.HAVA.3</strain>
    </source>
</reference>
<evidence type="ECO:0000313" key="2">
    <source>
        <dbReference type="EMBL" id="MEJ8642307.1"/>
    </source>
</evidence>
<feature type="region of interest" description="Disordered" evidence="1">
    <location>
        <begin position="1"/>
        <end position="55"/>
    </location>
</feature>
<organism evidence="2 3">
    <name type="scientific">Streptomyces caledonius</name>
    <dbReference type="NCBI Taxonomy" id="3134107"/>
    <lineage>
        <taxon>Bacteria</taxon>
        <taxon>Bacillati</taxon>
        <taxon>Actinomycetota</taxon>
        <taxon>Actinomycetes</taxon>
        <taxon>Kitasatosporales</taxon>
        <taxon>Streptomycetaceae</taxon>
        <taxon>Streptomyces</taxon>
    </lineage>
</organism>
<keyword evidence="3" id="KW-1185">Reference proteome</keyword>
<sequence length="55" mass="5975">MKVQGTTDVKGITPPTWPSGQGRATEEEEERSSGQRRRDAEASLADQAVLESSDE</sequence>
<feature type="compositionally biased region" description="Basic and acidic residues" evidence="1">
    <location>
        <begin position="31"/>
        <end position="41"/>
    </location>
</feature>
<comment type="caution">
    <text evidence="2">The sequence shown here is derived from an EMBL/GenBank/DDBJ whole genome shotgun (WGS) entry which is preliminary data.</text>
</comment>
<dbReference type="EMBL" id="JBBKAM010000002">
    <property type="protein sequence ID" value="MEJ8642307.1"/>
    <property type="molecule type" value="Genomic_DNA"/>
</dbReference>
<proteinExistence type="predicted"/>
<gene>
    <name evidence="2" type="ORF">WKI68_14405</name>
</gene>
<evidence type="ECO:0000256" key="1">
    <source>
        <dbReference type="SAM" id="MobiDB-lite"/>
    </source>
</evidence>
<accession>A0ABU8U391</accession>
<name>A0ABU8U391_9ACTN</name>
<evidence type="ECO:0000313" key="3">
    <source>
        <dbReference type="Proteomes" id="UP001382904"/>
    </source>
</evidence>
<dbReference type="Proteomes" id="UP001382904">
    <property type="component" value="Unassembled WGS sequence"/>
</dbReference>
<protein>
    <submittedName>
        <fullName evidence="2">Uncharacterized protein</fullName>
    </submittedName>
</protein>